<evidence type="ECO:0000256" key="9">
    <source>
        <dbReference type="ARBA" id="ARBA00023277"/>
    </source>
</evidence>
<proteinExistence type="inferred from homology"/>
<dbReference type="SUPFAM" id="SSF51735">
    <property type="entry name" value="NAD(P)-binding Rossmann-fold domains"/>
    <property type="match status" value="1"/>
</dbReference>
<gene>
    <name evidence="13" type="ORF">J2Y69_000931</name>
</gene>
<evidence type="ECO:0000313" key="13">
    <source>
        <dbReference type="EMBL" id="MDR6866339.1"/>
    </source>
</evidence>
<feature type="domain" description="NAD-dependent epimerase/dehydratase" evidence="12">
    <location>
        <begin position="3"/>
        <end position="254"/>
    </location>
</feature>
<dbReference type="GO" id="GO:0003978">
    <property type="term" value="F:UDP-glucose 4-epimerase activity"/>
    <property type="evidence" value="ECO:0007669"/>
    <property type="project" value="UniProtKB-EC"/>
</dbReference>
<dbReference type="EC" id="5.1.3.2" evidence="5"/>
<dbReference type="InterPro" id="IPR001509">
    <property type="entry name" value="Epimerase_deHydtase"/>
</dbReference>
<evidence type="ECO:0000313" key="14">
    <source>
        <dbReference type="Proteomes" id="UP001259347"/>
    </source>
</evidence>
<evidence type="ECO:0000256" key="6">
    <source>
        <dbReference type="ARBA" id="ARBA00018569"/>
    </source>
</evidence>
<dbReference type="InterPro" id="IPR005886">
    <property type="entry name" value="UDP_G4E"/>
</dbReference>
<dbReference type="PANTHER" id="PTHR43725">
    <property type="entry name" value="UDP-GLUCOSE 4-EPIMERASE"/>
    <property type="match status" value="1"/>
</dbReference>
<dbReference type="NCBIfam" id="TIGR01179">
    <property type="entry name" value="galE"/>
    <property type="match status" value="1"/>
</dbReference>
<comment type="pathway">
    <text evidence="3">Carbohydrate metabolism; galactose metabolism.</text>
</comment>
<dbReference type="Proteomes" id="UP001259347">
    <property type="component" value="Unassembled WGS sequence"/>
</dbReference>
<dbReference type="Gene3D" id="3.90.25.10">
    <property type="entry name" value="UDP-galactose 4-epimerase, domain 1"/>
    <property type="match status" value="1"/>
</dbReference>
<keyword evidence="7" id="KW-0520">NAD</keyword>
<evidence type="ECO:0000256" key="3">
    <source>
        <dbReference type="ARBA" id="ARBA00004947"/>
    </source>
</evidence>
<accession>A0ABU1S9Q6</accession>
<dbReference type="EMBL" id="JAVDUM010000003">
    <property type="protein sequence ID" value="MDR6866339.1"/>
    <property type="molecule type" value="Genomic_DNA"/>
</dbReference>
<name>A0ABU1S9Q6_9MICO</name>
<evidence type="ECO:0000256" key="7">
    <source>
        <dbReference type="ARBA" id="ARBA00023027"/>
    </source>
</evidence>
<dbReference type="Gene3D" id="3.40.50.720">
    <property type="entry name" value="NAD(P)-binding Rossmann-like Domain"/>
    <property type="match status" value="1"/>
</dbReference>
<keyword evidence="9" id="KW-0119">Carbohydrate metabolism</keyword>
<dbReference type="Pfam" id="PF01370">
    <property type="entry name" value="Epimerase"/>
    <property type="match status" value="1"/>
</dbReference>
<evidence type="ECO:0000256" key="8">
    <source>
        <dbReference type="ARBA" id="ARBA00023235"/>
    </source>
</evidence>
<comment type="similarity">
    <text evidence="4">Belongs to the NAD(P)-dependent epimerase/dehydratase family.</text>
</comment>
<organism evidence="13 14">
    <name type="scientific">Microbacterium resistens</name>
    <dbReference type="NCBI Taxonomy" id="156977"/>
    <lineage>
        <taxon>Bacteria</taxon>
        <taxon>Bacillati</taxon>
        <taxon>Actinomycetota</taxon>
        <taxon>Actinomycetes</taxon>
        <taxon>Micrococcales</taxon>
        <taxon>Microbacteriaceae</taxon>
        <taxon>Microbacterium</taxon>
    </lineage>
</organism>
<evidence type="ECO:0000256" key="1">
    <source>
        <dbReference type="ARBA" id="ARBA00000083"/>
    </source>
</evidence>
<comment type="caution">
    <text evidence="13">The sequence shown here is derived from an EMBL/GenBank/DDBJ whole genome shotgun (WGS) entry which is preliminary data.</text>
</comment>
<evidence type="ECO:0000256" key="11">
    <source>
        <dbReference type="ARBA" id="ARBA00033067"/>
    </source>
</evidence>
<dbReference type="InterPro" id="IPR036291">
    <property type="entry name" value="NAD(P)-bd_dom_sf"/>
</dbReference>
<evidence type="ECO:0000256" key="5">
    <source>
        <dbReference type="ARBA" id="ARBA00013189"/>
    </source>
</evidence>
<dbReference type="PANTHER" id="PTHR43725:SF53">
    <property type="entry name" value="UDP-ARABINOSE 4-EPIMERASE 1"/>
    <property type="match status" value="1"/>
</dbReference>
<sequence length="334" mass="35379">MKVLITGGAGYIGATIANACADAGITPLIIDDLSAGRRSFGELHTFYQGDIADGDLLRRIVAEHPDLHCVVHCAARIVVEESVQDPLGYYDANVAKSIEMLHHLTAAGVRRFVFSSSAAIYRGDDGGGIDESGEIAPTNPYGAGKAMVERVLEDAATAGILRAISLRYFNPIGADPTLRTGQQKRNPAHALGRIMRAHADGEAFTITGTDWPTRDGSGLRDYIHVQDLAEAHVAAVLRFDEATAEQPAIAINIGTGDGVTVRELVAAYERVTGERLLTVEAPRRPGDQAGGHANVEKAGSLLGWSSRLTVDEGIRDAIAWAVRLDATPPGSARG</sequence>
<evidence type="ECO:0000256" key="4">
    <source>
        <dbReference type="ARBA" id="ARBA00007637"/>
    </source>
</evidence>
<evidence type="ECO:0000256" key="2">
    <source>
        <dbReference type="ARBA" id="ARBA00001911"/>
    </source>
</evidence>
<evidence type="ECO:0000256" key="10">
    <source>
        <dbReference type="ARBA" id="ARBA00031367"/>
    </source>
</evidence>
<reference evidence="13 14" key="1">
    <citation type="submission" date="2023-07" db="EMBL/GenBank/DDBJ databases">
        <title>Sorghum-associated microbial communities from plants grown in Nebraska, USA.</title>
        <authorList>
            <person name="Schachtman D."/>
        </authorList>
    </citation>
    <scope>NUCLEOTIDE SEQUENCE [LARGE SCALE GENOMIC DNA]</scope>
    <source>
        <strain evidence="13 14">2980</strain>
    </source>
</reference>
<comment type="catalytic activity">
    <reaction evidence="1">
        <text>UDP-alpha-D-glucose = UDP-alpha-D-galactose</text>
        <dbReference type="Rhea" id="RHEA:22168"/>
        <dbReference type="ChEBI" id="CHEBI:58885"/>
        <dbReference type="ChEBI" id="CHEBI:66914"/>
        <dbReference type="EC" id="5.1.3.2"/>
    </reaction>
</comment>
<dbReference type="RefSeq" id="WP_310018056.1">
    <property type="nucleotide sequence ID" value="NZ_JAVDUM010000003.1"/>
</dbReference>
<keyword evidence="8 13" id="KW-0413">Isomerase</keyword>
<protein>
    <recommendedName>
        <fullName evidence="6">UDP-glucose 4-epimerase</fullName>
        <ecNumber evidence="5">5.1.3.2</ecNumber>
    </recommendedName>
    <alternativeName>
        <fullName evidence="11">Galactowaldenase</fullName>
    </alternativeName>
    <alternativeName>
        <fullName evidence="10">UDP-galactose 4-epimerase</fullName>
    </alternativeName>
</protein>
<comment type="cofactor">
    <cofactor evidence="2">
        <name>NAD(+)</name>
        <dbReference type="ChEBI" id="CHEBI:57540"/>
    </cofactor>
</comment>
<keyword evidence="14" id="KW-1185">Reference proteome</keyword>
<evidence type="ECO:0000259" key="12">
    <source>
        <dbReference type="Pfam" id="PF01370"/>
    </source>
</evidence>